<organism evidence="1 2">
    <name type="scientific">Elysia crispata</name>
    <name type="common">lettuce slug</name>
    <dbReference type="NCBI Taxonomy" id="231223"/>
    <lineage>
        <taxon>Eukaryota</taxon>
        <taxon>Metazoa</taxon>
        <taxon>Spiralia</taxon>
        <taxon>Lophotrochozoa</taxon>
        <taxon>Mollusca</taxon>
        <taxon>Gastropoda</taxon>
        <taxon>Heterobranchia</taxon>
        <taxon>Euthyneura</taxon>
        <taxon>Panpulmonata</taxon>
        <taxon>Sacoglossa</taxon>
        <taxon>Placobranchoidea</taxon>
        <taxon>Plakobranchidae</taxon>
        <taxon>Elysia</taxon>
    </lineage>
</organism>
<reference evidence="1" key="1">
    <citation type="journal article" date="2023" name="G3 (Bethesda)">
        <title>A reference genome for the long-term kleptoplast-retaining sea slug Elysia crispata morphotype clarki.</title>
        <authorList>
            <person name="Eastman K.E."/>
            <person name="Pendleton A.L."/>
            <person name="Shaikh M.A."/>
            <person name="Suttiyut T."/>
            <person name="Ogas R."/>
            <person name="Tomko P."/>
            <person name="Gavelis G."/>
            <person name="Widhalm J.R."/>
            <person name="Wisecaver J.H."/>
        </authorList>
    </citation>
    <scope>NUCLEOTIDE SEQUENCE</scope>
    <source>
        <strain evidence="1">ECLA1</strain>
    </source>
</reference>
<accession>A0AAE1DKD0</accession>
<comment type="caution">
    <text evidence="1">The sequence shown here is derived from an EMBL/GenBank/DDBJ whole genome shotgun (WGS) entry which is preliminary data.</text>
</comment>
<name>A0AAE1DKD0_9GAST</name>
<proteinExistence type="predicted"/>
<gene>
    <name evidence="1" type="ORF">RRG08_009783</name>
</gene>
<evidence type="ECO:0000313" key="2">
    <source>
        <dbReference type="Proteomes" id="UP001283361"/>
    </source>
</evidence>
<dbReference type="Proteomes" id="UP001283361">
    <property type="component" value="Unassembled WGS sequence"/>
</dbReference>
<evidence type="ECO:0000313" key="1">
    <source>
        <dbReference type="EMBL" id="KAK3773836.1"/>
    </source>
</evidence>
<dbReference type="EMBL" id="JAWDGP010003503">
    <property type="protein sequence ID" value="KAK3773836.1"/>
    <property type="molecule type" value="Genomic_DNA"/>
</dbReference>
<sequence>MHFRDPWALGPNTGWILFVRLRNQRTAGGMFEPEARSTSETTELYIIARDTPGSHREIINSSSSQLLVRWSSPGLSQ</sequence>
<protein>
    <submittedName>
        <fullName evidence="1">Uncharacterized protein</fullName>
    </submittedName>
</protein>
<keyword evidence="2" id="KW-1185">Reference proteome</keyword>
<dbReference type="AlphaFoldDB" id="A0AAE1DKD0"/>